<reference evidence="2" key="1">
    <citation type="journal article" date="2023" name="Nat. Commun.">
        <title>Diploid and tetraploid genomes of Acorus and the evolution of monocots.</title>
        <authorList>
            <person name="Ma L."/>
            <person name="Liu K.W."/>
            <person name="Li Z."/>
            <person name="Hsiao Y.Y."/>
            <person name="Qi Y."/>
            <person name="Fu T."/>
            <person name="Tang G.D."/>
            <person name="Zhang D."/>
            <person name="Sun W.H."/>
            <person name="Liu D.K."/>
            <person name="Li Y."/>
            <person name="Chen G.Z."/>
            <person name="Liu X.D."/>
            <person name="Liao X.Y."/>
            <person name="Jiang Y.T."/>
            <person name="Yu X."/>
            <person name="Hao Y."/>
            <person name="Huang J."/>
            <person name="Zhao X.W."/>
            <person name="Ke S."/>
            <person name="Chen Y.Y."/>
            <person name="Wu W.L."/>
            <person name="Hsu J.L."/>
            <person name="Lin Y.F."/>
            <person name="Huang M.D."/>
            <person name="Li C.Y."/>
            <person name="Huang L."/>
            <person name="Wang Z.W."/>
            <person name="Zhao X."/>
            <person name="Zhong W.Y."/>
            <person name="Peng D.H."/>
            <person name="Ahmad S."/>
            <person name="Lan S."/>
            <person name="Zhang J.S."/>
            <person name="Tsai W.C."/>
            <person name="Van de Peer Y."/>
            <person name="Liu Z.J."/>
        </authorList>
    </citation>
    <scope>NUCLEOTIDE SEQUENCE</scope>
    <source>
        <strain evidence="2">CP</strain>
    </source>
</reference>
<protein>
    <submittedName>
        <fullName evidence="2">Uncharacterized protein</fullName>
    </submittedName>
</protein>
<dbReference type="Proteomes" id="UP001180020">
    <property type="component" value="Unassembled WGS sequence"/>
</dbReference>
<feature type="compositionally biased region" description="Low complexity" evidence="1">
    <location>
        <begin position="67"/>
        <end position="79"/>
    </location>
</feature>
<dbReference type="EMBL" id="JAUJYO010000014">
    <property type="protein sequence ID" value="KAK1298937.1"/>
    <property type="molecule type" value="Genomic_DNA"/>
</dbReference>
<sequence>MNSESDESVEGKVVRCIELQDIGEYIVRRSSDMMAEVAGPDFTTVVRLDERTCTCRQRICKKSEAQTSGTRGTSSRSTTFIHTEESTQGSNMIGKATNNVTGVHEGDVGGDGPDGGQGTIGAQTVWNALNIDTTLHDFQSHANVGSLSSQSALREPSQLRHNDTIIRGSLYH</sequence>
<proteinExistence type="predicted"/>
<feature type="region of interest" description="Disordered" evidence="1">
    <location>
        <begin position="149"/>
        <end position="172"/>
    </location>
</feature>
<feature type="region of interest" description="Disordered" evidence="1">
    <location>
        <begin position="64"/>
        <end position="93"/>
    </location>
</feature>
<organism evidence="2 3">
    <name type="scientific">Acorus calamus</name>
    <name type="common">Sweet flag</name>
    <dbReference type="NCBI Taxonomy" id="4465"/>
    <lineage>
        <taxon>Eukaryota</taxon>
        <taxon>Viridiplantae</taxon>
        <taxon>Streptophyta</taxon>
        <taxon>Embryophyta</taxon>
        <taxon>Tracheophyta</taxon>
        <taxon>Spermatophyta</taxon>
        <taxon>Magnoliopsida</taxon>
        <taxon>Liliopsida</taxon>
        <taxon>Acoraceae</taxon>
        <taxon>Acorus</taxon>
    </lineage>
</organism>
<keyword evidence="3" id="KW-1185">Reference proteome</keyword>
<evidence type="ECO:0000256" key="1">
    <source>
        <dbReference type="SAM" id="MobiDB-lite"/>
    </source>
</evidence>
<comment type="caution">
    <text evidence="2">The sequence shown here is derived from an EMBL/GenBank/DDBJ whole genome shotgun (WGS) entry which is preliminary data.</text>
</comment>
<evidence type="ECO:0000313" key="2">
    <source>
        <dbReference type="EMBL" id="KAK1298937.1"/>
    </source>
</evidence>
<gene>
    <name evidence="2" type="ORF">QJS10_CPB14g00680</name>
</gene>
<dbReference type="AlphaFoldDB" id="A0AAV9DD74"/>
<evidence type="ECO:0000313" key="3">
    <source>
        <dbReference type="Proteomes" id="UP001180020"/>
    </source>
</evidence>
<accession>A0AAV9DD74</accession>
<name>A0AAV9DD74_ACOCL</name>
<reference evidence="2" key="2">
    <citation type="submission" date="2023-06" db="EMBL/GenBank/DDBJ databases">
        <authorList>
            <person name="Ma L."/>
            <person name="Liu K.-W."/>
            <person name="Li Z."/>
            <person name="Hsiao Y.-Y."/>
            <person name="Qi Y."/>
            <person name="Fu T."/>
            <person name="Tang G."/>
            <person name="Zhang D."/>
            <person name="Sun W.-H."/>
            <person name="Liu D.-K."/>
            <person name="Li Y."/>
            <person name="Chen G.-Z."/>
            <person name="Liu X.-D."/>
            <person name="Liao X.-Y."/>
            <person name="Jiang Y.-T."/>
            <person name="Yu X."/>
            <person name="Hao Y."/>
            <person name="Huang J."/>
            <person name="Zhao X.-W."/>
            <person name="Ke S."/>
            <person name="Chen Y.-Y."/>
            <person name="Wu W.-L."/>
            <person name="Hsu J.-L."/>
            <person name="Lin Y.-F."/>
            <person name="Huang M.-D."/>
            <person name="Li C.-Y."/>
            <person name="Huang L."/>
            <person name="Wang Z.-W."/>
            <person name="Zhao X."/>
            <person name="Zhong W.-Y."/>
            <person name="Peng D.-H."/>
            <person name="Ahmad S."/>
            <person name="Lan S."/>
            <person name="Zhang J.-S."/>
            <person name="Tsai W.-C."/>
            <person name="Van De Peer Y."/>
            <person name="Liu Z.-J."/>
        </authorList>
    </citation>
    <scope>NUCLEOTIDE SEQUENCE</scope>
    <source>
        <strain evidence="2">CP</strain>
        <tissue evidence="2">Leaves</tissue>
    </source>
</reference>